<dbReference type="GO" id="GO:0006260">
    <property type="term" value="P:DNA replication"/>
    <property type="evidence" value="ECO:0007669"/>
    <property type="project" value="InterPro"/>
</dbReference>
<dbReference type="GO" id="GO:0032298">
    <property type="term" value="P:positive regulation of DNA-templated DNA replication initiation"/>
    <property type="evidence" value="ECO:0007669"/>
    <property type="project" value="TreeGrafter"/>
</dbReference>
<dbReference type="PANTHER" id="PTHR38767">
    <property type="entry name" value="DNA POLYMERASE III SUBUNIT CHI"/>
    <property type="match status" value="1"/>
</dbReference>
<dbReference type="Pfam" id="PF04364">
    <property type="entry name" value="DNA_pol3_chi"/>
    <property type="match status" value="1"/>
</dbReference>
<dbReference type="Proteomes" id="UP000182649">
    <property type="component" value="Unassembled WGS sequence"/>
</dbReference>
<organism evidence="1 2">
    <name type="scientific">Nitrosospira multiformis</name>
    <dbReference type="NCBI Taxonomy" id="1231"/>
    <lineage>
        <taxon>Bacteria</taxon>
        <taxon>Pseudomonadati</taxon>
        <taxon>Pseudomonadota</taxon>
        <taxon>Betaproteobacteria</taxon>
        <taxon>Nitrosomonadales</taxon>
        <taxon>Nitrosomonadaceae</taxon>
        <taxon>Nitrosospira</taxon>
    </lineage>
</organism>
<name>A0A1I7F2H7_9PROT</name>
<dbReference type="InterPro" id="IPR007459">
    <property type="entry name" value="DNA_pol3_chi"/>
</dbReference>
<dbReference type="RefSeq" id="WP_074972008.1">
    <property type="nucleotide sequence ID" value="NZ_FPBZ01000001.1"/>
</dbReference>
<dbReference type="InterPro" id="IPR036768">
    <property type="entry name" value="PolIII_chi_sf"/>
</dbReference>
<dbReference type="GO" id="GO:0003887">
    <property type="term" value="F:DNA-directed DNA polymerase activity"/>
    <property type="evidence" value="ECO:0007669"/>
    <property type="project" value="InterPro"/>
</dbReference>
<dbReference type="Gene3D" id="3.40.50.10110">
    <property type="entry name" value="DNA polymerase III subunit chi"/>
    <property type="match status" value="1"/>
</dbReference>
<dbReference type="AlphaFoldDB" id="A0A1I7F2H7"/>
<accession>A0A1I7F2H7</accession>
<dbReference type="SUPFAM" id="SSF102400">
    <property type="entry name" value="DNA polymerase III chi subunit"/>
    <property type="match status" value="1"/>
</dbReference>
<dbReference type="OrthoDB" id="5297568at2"/>
<dbReference type="GO" id="GO:0003677">
    <property type="term" value="F:DNA binding"/>
    <property type="evidence" value="ECO:0007669"/>
    <property type="project" value="InterPro"/>
</dbReference>
<gene>
    <name evidence="1" type="ORF">SAMN05216417_10161</name>
</gene>
<evidence type="ECO:0000313" key="1">
    <source>
        <dbReference type="EMBL" id="SFU30299.1"/>
    </source>
</evidence>
<proteinExistence type="predicted"/>
<evidence type="ECO:0000313" key="2">
    <source>
        <dbReference type="Proteomes" id="UP000182649"/>
    </source>
</evidence>
<dbReference type="EMBL" id="FPBZ01000001">
    <property type="protein sequence ID" value="SFU30299.1"/>
    <property type="molecule type" value="Genomic_DNA"/>
</dbReference>
<reference evidence="1 2" key="1">
    <citation type="submission" date="2016-10" db="EMBL/GenBank/DDBJ databases">
        <authorList>
            <person name="de Groot N.N."/>
        </authorList>
    </citation>
    <scope>NUCLEOTIDE SEQUENCE [LARGE SCALE GENOMIC DNA]</scope>
    <source>
        <strain evidence="1 2">Nl14</strain>
    </source>
</reference>
<dbReference type="PANTHER" id="PTHR38767:SF1">
    <property type="entry name" value="DNA POLYMERASE III SUBUNIT CHI"/>
    <property type="match status" value="1"/>
</dbReference>
<protein>
    <submittedName>
        <fullName evidence="1">DNA polymerase III, chi subunit</fullName>
    </submittedName>
</protein>
<sequence>MTEIDFYSGGGDRLHTACRLVATAARKGFKVMIYAPDMATVEQIDKLLWTFSAIDFIPHCKTGDKLAEFTPVILSDSGRNPPHDDVLLNLGPENPPFFSRFRRLIEIAGNTDEDTRAARKRYRFYQDRGYEIRHHRLSSV</sequence>